<dbReference type="CDD" id="cd16302">
    <property type="entry name" value="CcrA-like_MBL-B1"/>
    <property type="match status" value="1"/>
</dbReference>
<evidence type="ECO:0000313" key="16">
    <source>
        <dbReference type="Proteomes" id="UP001179181"/>
    </source>
</evidence>
<dbReference type="InterPro" id="IPR001279">
    <property type="entry name" value="Metallo-B-lactamas"/>
</dbReference>
<dbReference type="SUPFAM" id="SSF56281">
    <property type="entry name" value="Metallo-hydrolase/oxidoreductase"/>
    <property type="match status" value="1"/>
</dbReference>
<dbReference type="RefSeq" id="WP_167268983.1">
    <property type="nucleotide sequence ID" value="NZ_JAASQJ010000002.1"/>
</dbReference>
<keyword evidence="10 15" id="KW-0378">Hydrolase</keyword>
<reference evidence="15 16" key="1">
    <citation type="submission" date="2020-03" db="EMBL/GenBank/DDBJ databases">
        <title>Genomic Encyclopedia of Type Strains, Phase IV (KMG-IV): sequencing the most valuable type-strain genomes for metagenomic binning, comparative biology and taxonomic classification.</title>
        <authorList>
            <person name="Goeker M."/>
        </authorList>
    </citation>
    <scope>NUCLEOTIDE SEQUENCE [LARGE SCALE GENOMIC DNA]</scope>
    <source>
        <strain evidence="15 16">DSM 102865</strain>
    </source>
</reference>
<comment type="caution">
    <text evidence="15">The sequence shown here is derived from an EMBL/GenBank/DDBJ whole genome shotgun (WGS) entry which is preliminary data.</text>
</comment>
<feature type="signal peptide" evidence="13">
    <location>
        <begin position="1"/>
        <end position="20"/>
    </location>
</feature>
<evidence type="ECO:0000256" key="2">
    <source>
        <dbReference type="ARBA" id="ARBA00001947"/>
    </source>
</evidence>
<dbReference type="Pfam" id="PF00753">
    <property type="entry name" value="Lactamase_B"/>
    <property type="match status" value="1"/>
</dbReference>
<dbReference type="InterPro" id="IPR036866">
    <property type="entry name" value="RibonucZ/Hydroxyglut_hydro"/>
</dbReference>
<dbReference type="InterPro" id="IPR050855">
    <property type="entry name" value="NDM-1-like"/>
</dbReference>
<accession>A0ABX0ULC7</accession>
<comment type="subcellular location">
    <subcellularLocation>
        <location evidence="3">Periplasm</location>
    </subcellularLocation>
</comment>
<dbReference type="Gene3D" id="3.60.15.10">
    <property type="entry name" value="Ribonuclease Z/Hydroxyacylglutathione hydrolase-like"/>
    <property type="match status" value="1"/>
</dbReference>
<dbReference type="InterPro" id="IPR001018">
    <property type="entry name" value="Beta-lactamase_class-B_CS"/>
</dbReference>
<keyword evidence="11" id="KW-0862">Zinc</keyword>
<keyword evidence="7" id="KW-0479">Metal-binding</keyword>
<dbReference type="PANTHER" id="PTHR42951:SF4">
    <property type="entry name" value="ACYL-COENZYME A THIOESTERASE MBLAC2"/>
    <property type="match status" value="1"/>
</dbReference>
<evidence type="ECO:0000256" key="5">
    <source>
        <dbReference type="ARBA" id="ARBA00011245"/>
    </source>
</evidence>
<evidence type="ECO:0000256" key="12">
    <source>
        <dbReference type="ARBA" id="ARBA00023251"/>
    </source>
</evidence>
<evidence type="ECO:0000256" key="9">
    <source>
        <dbReference type="ARBA" id="ARBA00022764"/>
    </source>
</evidence>
<feature type="domain" description="Metallo-beta-lactamase" evidence="14">
    <location>
        <begin position="57"/>
        <end position="226"/>
    </location>
</feature>
<evidence type="ECO:0000256" key="4">
    <source>
        <dbReference type="ARBA" id="ARBA00005250"/>
    </source>
</evidence>
<evidence type="ECO:0000256" key="3">
    <source>
        <dbReference type="ARBA" id="ARBA00004418"/>
    </source>
</evidence>
<dbReference type="NCBIfam" id="NF033088">
    <property type="entry name" value="bla_subclass_B1"/>
    <property type="match status" value="1"/>
</dbReference>
<dbReference type="SMART" id="SM00849">
    <property type="entry name" value="Lactamase_B"/>
    <property type="match status" value="1"/>
</dbReference>
<evidence type="ECO:0000256" key="6">
    <source>
        <dbReference type="ARBA" id="ARBA00012865"/>
    </source>
</evidence>
<protein>
    <recommendedName>
        <fullName evidence="6">beta-lactamase</fullName>
        <ecNumber evidence="6">3.5.2.6</ecNumber>
    </recommendedName>
</protein>
<comment type="cofactor">
    <cofactor evidence="2">
        <name>Zn(2+)</name>
        <dbReference type="ChEBI" id="CHEBI:29105"/>
    </cofactor>
</comment>
<dbReference type="InterPro" id="IPR058199">
    <property type="entry name" value="BlaB//VIM/IMP-1"/>
</dbReference>
<keyword evidence="9" id="KW-0574">Periplasm</keyword>
<comment type="similarity">
    <text evidence="4">Belongs to the metallo-beta-lactamase superfamily. Class-B beta-lactamase family.</text>
</comment>
<evidence type="ECO:0000256" key="11">
    <source>
        <dbReference type="ARBA" id="ARBA00022833"/>
    </source>
</evidence>
<evidence type="ECO:0000256" key="10">
    <source>
        <dbReference type="ARBA" id="ARBA00022801"/>
    </source>
</evidence>
<dbReference type="GO" id="GO:0008800">
    <property type="term" value="F:beta-lactamase activity"/>
    <property type="evidence" value="ECO:0007669"/>
    <property type="project" value="UniProtKB-EC"/>
</dbReference>
<dbReference type="Proteomes" id="UP001179181">
    <property type="component" value="Unassembled WGS sequence"/>
</dbReference>
<dbReference type="PANTHER" id="PTHR42951">
    <property type="entry name" value="METALLO-BETA-LACTAMASE DOMAIN-CONTAINING"/>
    <property type="match status" value="1"/>
</dbReference>
<sequence>MIRSYLFLCLVLLTLKTASAQVSDKGISNDKIIIQKITDNVYQHITYLQTQTFGKVACNGMVVFDKGEAVIFDTPADDSTSALLLNWLKDSLNCKAIAVIPTHFHEDCVGGLREFHRRGVPSYANNTTIVSAKERGFPVPQTGFDKVMNLKVGKRTVTAEFFGEGHTRDNVIGYFPSDKIMFGGCLIKEINATKGNLADANVNAWPATVTKLKSKYPDTKVVIPGHGKSGDTALLDYTIKLFEGK</sequence>
<evidence type="ECO:0000259" key="14">
    <source>
        <dbReference type="SMART" id="SM00849"/>
    </source>
</evidence>
<proteinExistence type="inferred from homology"/>
<keyword evidence="12" id="KW-0046">Antibiotic resistance</keyword>
<organism evidence="15 16">
    <name type="scientific">Dyadobacter arcticus</name>
    <dbReference type="NCBI Taxonomy" id="1078754"/>
    <lineage>
        <taxon>Bacteria</taxon>
        <taxon>Pseudomonadati</taxon>
        <taxon>Bacteroidota</taxon>
        <taxon>Cytophagia</taxon>
        <taxon>Cytophagales</taxon>
        <taxon>Spirosomataceae</taxon>
        <taxon>Dyadobacter</taxon>
    </lineage>
</organism>
<evidence type="ECO:0000256" key="1">
    <source>
        <dbReference type="ARBA" id="ARBA00001526"/>
    </source>
</evidence>
<evidence type="ECO:0000256" key="8">
    <source>
        <dbReference type="ARBA" id="ARBA00022729"/>
    </source>
</evidence>
<name>A0ABX0ULC7_9BACT</name>
<gene>
    <name evidence="15" type="ORF">FHS68_001650</name>
</gene>
<comment type="catalytic activity">
    <reaction evidence="1">
        <text>a beta-lactam + H2O = a substituted beta-amino acid</text>
        <dbReference type="Rhea" id="RHEA:20401"/>
        <dbReference type="ChEBI" id="CHEBI:15377"/>
        <dbReference type="ChEBI" id="CHEBI:35627"/>
        <dbReference type="ChEBI" id="CHEBI:140347"/>
        <dbReference type="EC" id="3.5.2.6"/>
    </reaction>
</comment>
<evidence type="ECO:0000256" key="13">
    <source>
        <dbReference type="SAM" id="SignalP"/>
    </source>
</evidence>
<keyword evidence="8 13" id="KW-0732">Signal</keyword>
<keyword evidence="16" id="KW-1185">Reference proteome</keyword>
<evidence type="ECO:0000313" key="15">
    <source>
        <dbReference type="EMBL" id="NIJ52480.1"/>
    </source>
</evidence>
<dbReference type="PROSITE" id="PS00744">
    <property type="entry name" value="BETA_LACTAMASE_B_2"/>
    <property type="match status" value="1"/>
</dbReference>
<dbReference type="EC" id="3.5.2.6" evidence="6"/>
<dbReference type="EMBL" id="JAASQJ010000002">
    <property type="protein sequence ID" value="NIJ52480.1"/>
    <property type="molecule type" value="Genomic_DNA"/>
</dbReference>
<feature type="chain" id="PRO_5046521599" description="beta-lactamase" evidence="13">
    <location>
        <begin position="21"/>
        <end position="245"/>
    </location>
</feature>
<comment type="subunit">
    <text evidence="5">Monomer.</text>
</comment>
<evidence type="ECO:0000256" key="7">
    <source>
        <dbReference type="ARBA" id="ARBA00022723"/>
    </source>
</evidence>